<dbReference type="InterPro" id="IPR010920">
    <property type="entry name" value="LSM_dom_sf"/>
</dbReference>
<evidence type="ECO:0000259" key="8">
    <source>
        <dbReference type="Pfam" id="PF00924"/>
    </source>
</evidence>
<evidence type="ECO:0000256" key="6">
    <source>
        <dbReference type="ARBA" id="ARBA00023136"/>
    </source>
</evidence>
<keyword evidence="5 7" id="KW-1133">Transmembrane helix</keyword>
<dbReference type="InterPro" id="IPR011014">
    <property type="entry name" value="MscS_channel_TM-2"/>
</dbReference>
<dbReference type="RefSeq" id="WP_183878944.1">
    <property type="nucleotide sequence ID" value="NZ_JACHCD010000002.1"/>
</dbReference>
<sequence length="274" mass="29949">MNRIENYIEVFSEKIISGLPNFILAVITLLAGIWLIKWFMGFIHRRFKRNTVDISLSEFLISIIRVILYILLIISCASMIGIQTSSFVAVLGAGGLAVGLALQGSLSNFAGGVLILLFKPFKVGHVISSANNVSGTVLKIDILYTTLKAGNGTTIYAPNGPLANAVINNTTDNEIRQAEYKISISFDTNIDTARKVILAVLESDALILKDPKPAVLVSSLEDNAVILLARAWAANGDFWSVYYANFQKIKEALEKNQIILSKKADIYVMANHVS</sequence>
<dbReference type="Gene3D" id="3.30.70.100">
    <property type="match status" value="1"/>
</dbReference>
<feature type="domain" description="Mechanosensitive ion channel MscS C-terminal" evidence="9">
    <location>
        <begin position="179"/>
        <end position="259"/>
    </location>
</feature>
<feature type="transmembrane region" description="Helical" evidence="7">
    <location>
        <begin position="88"/>
        <end position="118"/>
    </location>
</feature>
<dbReference type="InterPro" id="IPR011066">
    <property type="entry name" value="MscS_channel_C_sf"/>
</dbReference>
<dbReference type="Proteomes" id="UP000537204">
    <property type="component" value="Unassembled WGS sequence"/>
</dbReference>
<evidence type="ECO:0000256" key="7">
    <source>
        <dbReference type="SAM" id="Phobius"/>
    </source>
</evidence>
<dbReference type="GO" id="GO:0008381">
    <property type="term" value="F:mechanosensitive monoatomic ion channel activity"/>
    <property type="evidence" value="ECO:0007669"/>
    <property type="project" value="InterPro"/>
</dbReference>
<dbReference type="InterPro" id="IPR006685">
    <property type="entry name" value="MscS_channel_2nd"/>
</dbReference>
<dbReference type="InterPro" id="IPR023408">
    <property type="entry name" value="MscS_beta-dom_sf"/>
</dbReference>
<organism evidence="11 12">
    <name type="scientific">Pedobacter cryoconitis</name>
    <dbReference type="NCBI Taxonomy" id="188932"/>
    <lineage>
        <taxon>Bacteria</taxon>
        <taxon>Pseudomonadati</taxon>
        <taxon>Bacteroidota</taxon>
        <taxon>Sphingobacteriia</taxon>
        <taxon>Sphingobacteriales</taxon>
        <taxon>Sphingobacteriaceae</taxon>
        <taxon>Pedobacter</taxon>
    </lineage>
</organism>
<dbReference type="Gene3D" id="2.30.30.60">
    <property type="match status" value="1"/>
</dbReference>
<dbReference type="SUPFAM" id="SSF50182">
    <property type="entry name" value="Sm-like ribonucleoproteins"/>
    <property type="match status" value="1"/>
</dbReference>
<dbReference type="Pfam" id="PF00924">
    <property type="entry name" value="MS_channel_2nd"/>
    <property type="match status" value="1"/>
</dbReference>
<dbReference type="PANTHER" id="PTHR30221:SF1">
    <property type="entry name" value="SMALL-CONDUCTANCE MECHANOSENSITIVE CHANNEL"/>
    <property type="match status" value="1"/>
</dbReference>
<reference evidence="11 12" key="1">
    <citation type="submission" date="2020-08" db="EMBL/GenBank/DDBJ databases">
        <title>Genomic Encyclopedia of Type Strains, Phase IV (KMG-V): Genome sequencing to study the core and pangenomes of soil and plant-associated prokaryotes.</title>
        <authorList>
            <person name="Whitman W."/>
        </authorList>
    </citation>
    <scope>NUCLEOTIDE SEQUENCE [LARGE SCALE GENOMIC DNA]</scope>
    <source>
        <strain evidence="11 12">S3M1</strain>
    </source>
</reference>
<evidence type="ECO:0000313" key="12">
    <source>
        <dbReference type="Proteomes" id="UP000537204"/>
    </source>
</evidence>
<dbReference type="SUPFAM" id="SSF82861">
    <property type="entry name" value="Mechanosensitive channel protein MscS (YggB), transmembrane region"/>
    <property type="match status" value="1"/>
</dbReference>
<dbReference type="Pfam" id="PF21088">
    <property type="entry name" value="MS_channel_1st"/>
    <property type="match status" value="1"/>
</dbReference>
<dbReference type="Pfam" id="PF21082">
    <property type="entry name" value="MS_channel_3rd"/>
    <property type="match status" value="1"/>
</dbReference>
<evidence type="ECO:0000256" key="2">
    <source>
        <dbReference type="ARBA" id="ARBA00008017"/>
    </source>
</evidence>
<keyword evidence="3" id="KW-1003">Cell membrane</keyword>
<evidence type="ECO:0000256" key="3">
    <source>
        <dbReference type="ARBA" id="ARBA00022475"/>
    </source>
</evidence>
<keyword evidence="6 7" id="KW-0472">Membrane</keyword>
<keyword evidence="4 7" id="KW-0812">Transmembrane</keyword>
<dbReference type="EMBL" id="JACHCE010000001">
    <property type="protein sequence ID" value="MBB5634821.1"/>
    <property type="molecule type" value="Genomic_DNA"/>
</dbReference>
<gene>
    <name evidence="11" type="ORF">HDE68_000706</name>
</gene>
<evidence type="ECO:0000313" key="11">
    <source>
        <dbReference type="EMBL" id="MBB5634821.1"/>
    </source>
</evidence>
<dbReference type="Gene3D" id="1.10.287.1260">
    <property type="match status" value="1"/>
</dbReference>
<feature type="domain" description="Mechanosensitive ion channel transmembrane helices 2/3" evidence="10">
    <location>
        <begin position="63"/>
        <end position="103"/>
    </location>
</feature>
<dbReference type="InterPro" id="IPR049278">
    <property type="entry name" value="MS_channel_C"/>
</dbReference>
<feature type="transmembrane region" description="Helical" evidence="7">
    <location>
        <begin position="59"/>
        <end position="82"/>
    </location>
</feature>
<dbReference type="AlphaFoldDB" id="A0A7W9DXE8"/>
<evidence type="ECO:0000256" key="1">
    <source>
        <dbReference type="ARBA" id="ARBA00004651"/>
    </source>
</evidence>
<comment type="caution">
    <text evidence="11">The sequence shown here is derived from an EMBL/GenBank/DDBJ whole genome shotgun (WGS) entry which is preliminary data.</text>
</comment>
<protein>
    <submittedName>
        <fullName evidence="11">Small conductance mechanosensitive channel</fullName>
    </submittedName>
</protein>
<proteinExistence type="inferred from homology"/>
<feature type="transmembrane region" description="Helical" evidence="7">
    <location>
        <begin position="20"/>
        <end position="39"/>
    </location>
</feature>
<accession>A0A7W9DXE8</accession>
<feature type="domain" description="Mechanosensitive ion channel MscS" evidence="8">
    <location>
        <begin position="105"/>
        <end position="171"/>
    </location>
</feature>
<dbReference type="GO" id="GO:0005886">
    <property type="term" value="C:plasma membrane"/>
    <property type="evidence" value="ECO:0007669"/>
    <property type="project" value="UniProtKB-SubCell"/>
</dbReference>
<evidence type="ECO:0000259" key="9">
    <source>
        <dbReference type="Pfam" id="PF21082"/>
    </source>
</evidence>
<comment type="subcellular location">
    <subcellularLocation>
        <location evidence="1">Cell membrane</location>
        <topology evidence="1">Multi-pass membrane protein</topology>
    </subcellularLocation>
</comment>
<dbReference type="InterPro" id="IPR049142">
    <property type="entry name" value="MS_channel_1st"/>
</dbReference>
<name>A0A7W9DXE8_9SPHI</name>
<dbReference type="PANTHER" id="PTHR30221">
    <property type="entry name" value="SMALL-CONDUCTANCE MECHANOSENSITIVE CHANNEL"/>
    <property type="match status" value="1"/>
</dbReference>
<dbReference type="InterPro" id="IPR045275">
    <property type="entry name" value="MscS_archaea/bacteria_type"/>
</dbReference>
<evidence type="ECO:0000256" key="5">
    <source>
        <dbReference type="ARBA" id="ARBA00022989"/>
    </source>
</evidence>
<evidence type="ECO:0000259" key="10">
    <source>
        <dbReference type="Pfam" id="PF21088"/>
    </source>
</evidence>
<dbReference type="SUPFAM" id="SSF82689">
    <property type="entry name" value="Mechanosensitive channel protein MscS (YggB), C-terminal domain"/>
    <property type="match status" value="1"/>
</dbReference>
<evidence type="ECO:0000256" key="4">
    <source>
        <dbReference type="ARBA" id="ARBA00022692"/>
    </source>
</evidence>
<comment type="similarity">
    <text evidence="2">Belongs to the MscS (TC 1.A.23) family.</text>
</comment>